<dbReference type="PANTHER" id="PTHR37298">
    <property type="entry name" value="UPF0111 PROTEIN YKAA"/>
    <property type="match status" value="1"/>
</dbReference>
<reference evidence="2 3" key="1">
    <citation type="submission" date="2019-07" db="EMBL/GenBank/DDBJ databases">
        <authorList>
            <person name="Duangmal K."/>
            <person name="Teo W.F.A."/>
        </authorList>
    </citation>
    <scope>NUCLEOTIDE SEQUENCE [LARGE SCALE GENOMIC DNA]</scope>
    <source>
        <strain evidence="2 3">TBRC 6029</strain>
    </source>
</reference>
<proteinExistence type="inferred from homology"/>
<accession>A0A558BL36</accession>
<dbReference type="RefSeq" id="WP_144591160.1">
    <property type="nucleotide sequence ID" value="NZ_VJWX01000301.1"/>
</dbReference>
<dbReference type="InterPro" id="IPR038078">
    <property type="entry name" value="PhoU-like_sf"/>
</dbReference>
<sequence length="211" mass="23265">MRLKPRDTRFFDLLTGAAGNLVTGAGLLAELISVPQAERPRVAQLMHDTEHLGDAATQEIMMQLNTSFITPFDRQDIQALAAGIDDVLDDMDEAADLAVLYRIEDFPDGVATLVELLARAAALTAEAMPGLRKVSDLRAYWEEINELEDQADGVYRRLLAVLFNGEDQDGRDVRDPLTVLKTKEVVDRLESAADSFEHVADVIQTIAVKES</sequence>
<dbReference type="Pfam" id="PF01865">
    <property type="entry name" value="PhoU_div"/>
    <property type="match status" value="1"/>
</dbReference>
<comment type="caution">
    <text evidence="2">The sequence shown here is derived from an EMBL/GenBank/DDBJ whole genome shotgun (WGS) entry which is preliminary data.</text>
</comment>
<evidence type="ECO:0000256" key="1">
    <source>
        <dbReference type="ARBA" id="ARBA00008591"/>
    </source>
</evidence>
<dbReference type="PANTHER" id="PTHR37298:SF1">
    <property type="entry name" value="UPF0111 PROTEIN YKAA"/>
    <property type="match status" value="1"/>
</dbReference>
<dbReference type="InterPro" id="IPR052912">
    <property type="entry name" value="UPF0111_domain"/>
</dbReference>
<name>A0A558BL36_9PSEU</name>
<organism evidence="2 3">
    <name type="scientific">Amycolatopsis rhizosphaerae</name>
    <dbReference type="NCBI Taxonomy" id="2053003"/>
    <lineage>
        <taxon>Bacteria</taxon>
        <taxon>Bacillati</taxon>
        <taxon>Actinomycetota</taxon>
        <taxon>Actinomycetes</taxon>
        <taxon>Pseudonocardiales</taxon>
        <taxon>Pseudonocardiaceae</taxon>
        <taxon>Amycolatopsis</taxon>
    </lineage>
</organism>
<dbReference type="Proteomes" id="UP000320011">
    <property type="component" value="Unassembled WGS sequence"/>
</dbReference>
<dbReference type="Gene3D" id="1.20.58.220">
    <property type="entry name" value="Phosphate transport system protein phou homolog 2, domain 2"/>
    <property type="match status" value="1"/>
</dbReference>
<comment type="similarity">
    <text evidence="1">Belongs to the UPF0111 family.</text>
</comment>
<dbReference type="EMBL" id="VJWX01000301">
    <property type="protein sequence ID" value="TVT37216.1"/>
    <property type="molecule type" value="Genomic_DNA"/>
</dbReference>
<evidence type="ECO:0000313" key="2">
    <source>
        <dbReference type="EMBL" id="TVT37216.1"/>
    </source>
</evidence>
<protein>
    <submittedName>
        <fullName evidence="2">DUF47 family protein</fullName>
    </submittedName>
</protein>
<dbReference type="AlphaFoldDB" id="A0A558BL36"/>
<reference evidence="2 3" key="2">
    <citation type="submission" date="2019-08" db="EMBL/GenBank/DDBJ databases">
        <title>Amycolatopsis acidicola sp. nov., isolated from peat swamp forest soil.</title>
        <authorList>
            <person name="Srisuk N."/>
        </authorList>
    </citation>
    <scope>NUCLEOTIDE SEQUENCE [LARGE SCALE GENOMIC DNA]</scope>
    <source>
        <strain evidence="2 3">TBRC 6029</strain>
    </source>
</reference>
<evidence type="ECO:0000313" key="3">
    <source>
        <dbReference type="Proteomes" id="UP000320011"/>
    </source>
</evidence>
<gene>
    <name evidence="2" type="ORF">FNH05_25035</name>
</gene>
<keyword evidence="3" id="KW-1185">Reference proteome</keyword>
<dbReference type="OrthoDB" id="9797568at2"/>
<dbReference type="InterPro" id="IPR018445">
    <property type="entry name" value="Put_Phosphate_transp_reg"/>
</dbReference>